<protein>
    <recommendedName>
        <fullName evidence="3">Aspartyl-phosphate phosphatase Spo0E family protein</fullName>
    </recommendedName>
</protein>
<dbReference type="KEGG" id="hmn:HM131_17940"/>
<evidence type="ECO:0008006" key="3">
    <source>
        <dbReference type="Google" id="ProtNLM"/>
    </source>
</evidence>
<dbReference type="InterPro" id="IPR037208">
    <property type="entry name" value="Spo0E-like_sf"/>
</dbReference>
<sequence>MSNFFHTTLEPCKTMSDYDWLRGKGVRKMNNQSPLEKNIECTRGKMYEAYKNNSDYEEVLRLSQKLDHLLNQLKSA</sequence>
<accession>A0A1W5ZZ34</accession>
<proteinExistence type="predicted"/>
<name>A0A1W5ZZ34_9BACI</name>
<dbReference type="Gene3D" id="4.10.280.10">
    <property type="entry name" value="Helix-loop-helix DNA-binding domain"/>
    <property type="match status" value="1"/>
</dbReference>
<dbReference type="GO" id="GO:0043937">
    <property type="term" value="P:regulation of sporulation"/>
    <property type="evidence" value="ECO:0007669"/>
    <property type="project" value="InterPro"/>
</dbReference>
<gene>
    <name evidence="1" type="ORF">HM131_17940</name>
</gene>
<evidence type="ECO:0000313" key="2">
    <source>
        <dbReference type="Proteomes" id="UP000192527"/>
    </source>
</evidence>
<dbReference type="InterPro" id="IPR036638">
    <property type="entry name" value="HLH_DNA-bd_sf"/>
</dbReference>
<organism evidence="1 2">
    <name type="scientific">Halobacillus mangrovi</name>
    <dbReference type="NCBI Taxonomy" id="402384"/>
    <lineage>
        <taxon>Bacteria</taxon>
        <taxon>Bacillati</taxon>
        <taxon>Bacillota</taxon>
        <taxon>Bacilli</taxon>
        <taxon>Bacillales</taxon>
        <taxon>Bacillaceae</taxon>
        <taxon>Halobacillus</taxon>
    </lineage>
</organism>
<evidence type="ECO:0000313" key="1">
    <source>
        <dbReference type="EMBL" id="ARI78605.1"/>
    </source>
</evidence>
<dbReference type="SUPFAM" id="SSF140500">
    <property type="entry name" value="BAS1536-like"/>
    <property type="match status" value="1"/>
</dbReference>
<keyword evidence="2" id="KW-1185">Reference proteome</keyword>
<dbReference type="EMBL" id="CP020772">
    <property type="protein sequence ID" value="ARI78605.1"/>
    <property type="molecule type" value="Genomic_DNA"/>
</dbReference>
<reference evidence="1 2" key="1">
    <citation type="submission" date="2017-04" db="EMBL/GenBank/DDBJ databases">
        <title>The whole genome sequencing and assembly of Halobacillus mangrovi strain.</title>
        <authorList>
            <person name="Lee S.-J."/>
            <person name="Park M.-K."/>
            <person name="Kim J.-Y."/>
            <person name="Lee Y.-J."/>
            <person name="Yi H."/>
            <person name="Bahn Y.-S."/>
            <person name="Kim J.F."/>
            <person name="Lee D.-W."/>
        </authorList>
    </citation>
    <scope>NUCLEOTIDE SEQUENCE [LARGE SCALE GENOMIC DNA]</scope>
    <source>
        <strain evidence="1 2">KTB 131</strain>
    </source>
</reference>
<dbReference type="Pfam" id="PF09388">
    <property type="entry name" value="SpoOE-like"/>
    <property type="match status" value="1"/>
</dbReference>
<dbReference type="Proteomes" id="UP000192527">
    <property type="component" value="Chromosome"/>
</dbReference>
<dbReference type="AlphaFoldDB" id="A0A1W5ZZ34"/>
<dbReference type="InterPro" id="IPR018540">
    <property type="entry name" value="Spo0E-like"/>
</dbReference>
<dbReference type="GO" id="GO:0046983">
    <property type="term" value="F:protein dimerization activity"/>
    <property type="evidence" value="ECO:0007669"/>
    <property type="project" value="InterPro"/>
</dbReference>